<name>A0AAJ6L4T0_9ACTN</name>
<feature type="region of interest" description="Disordered" evidence="1">
    <location>
        <begin position="452"/>
        <end position="501"/>
    </location>
</feature>
<keyword evidence="3" id="KW-1185">Reference proteome</keyword>
<sequence length="753" mass="78542">MRRQGTTGGAVRRTDRSATARRRRRPGTGNGLATGPGVADGRTGSTASRTIGTGARRAVRTSTRGHSATAWTIRVRGTPVERVDSGARWAVGTTATGGRSAAGVDPCPAAGRGGAGTTSCGRATGIGVRVVAGTGSGGSVDAGPGDATSGSGRTRVRWWPDGPLTAGAFRGWVRHGERTRGAARQIVCGRRRTALGGPVAGRGRRTAATPVDHRQAGIGVWQPAGLTEPVRRTFRAVRPGLTADRRTSALLVGGRPAAAGAIGGCGPPASGANRRGTGRRRTGTRLCRTGLHRAGLRRTGLPGAWLRRTRLPWAGLRRTALAGAGLRRSGTRLHSAGAGLCRAGLADTGLPGAMLRSARLRGTARHTTGLPGAGLHAARLNGGRGRRAGRGRHRWRVARAGHHGLLLVGGAAAAGGRAGRTGRLRCPRVRRAGTTPGRTRVTVDRGVGSWTVGGLLHDTGRRPVDPGRTTGGPRRIGHRSGRRTPAGGRTVGGQWTAGRGGFGARPTARWYGVGSARWRHRLRPASRHGSVRTATGWGTGARWADRRAGRRRRRTRPGRAGGSPCRRQRPGWTGRVAAGRAGCGWWRSANSGTGTGNRLCATRHRLALRRGAWTRDTGTLGRGTGTCGARAVGGWPLVRATSLRRLTRPGAVSRAACPGAVRVTAAWSGRRVRRRGRARAWRNMFGRRAVRAQLGALLLGRAQVVDPAELLAGYRLLRLGLGSATTPAAALGAGITPLVRALVRAIRTTRSHC</sequence>
<feature type="compositionally biased region" description="Basic residues" evidence="1">
    <location>
        <begin position="548"/>
        <end position="557"/>
    </location>
</feature>
<feature type="region of interest" description="Disordered" evidence="1">
    <location>
        <begin position="541"/>
        <end position="572"/>
    </location>
</feature>
<feature type="region of interest" description="Disordered" evidence="1">
    <location>
        <begin position="1"/>
        <end position="66"/>
    </location>
</feature>
<accession>A0AAJ6L4T0</accession>
<dbReference type="EMBL" id="CP130472">
    <property type="protein sequence ID" value="WLS44938.1"/>
    <property type="molecule type" value="Genomic_DNA"/>
</dbReference>
<evidence type="ECO:0000313" key="2">
    <source>
        <dbReference type="EMBL" id="WLS44938.1"/>
    </source>
</evidence>
<proteinExistence type="predicted"/>
<dbReference type="Proteomes" id="UP001235874">
    <property type="component" value="Chromosome"/>
</dbReference>
<feature type="region of interest" description="Disordered" evidence="1">
    <location>
        <begin position="365"/>
        <end position="391"/>
    </location>
</feature>
<organism evidence="2 3">
    <name type="scientific">Micromonospora profundi</name>
    <dbReference type="NCBI Taxonomy" id="1420889"/>
    <lineage>
        <taxon>Bacteria</taxon>
        <taxon>Bacillati</taxon>
        <taxon>Actinomycetota</taxon>
        <taxon>Actinomycetes</taxon>
        <taxon>Micromonosporales</taxon>
        <taxon>Micromonosporaceae</taxon>
        <taxon>Micromonospora</taxon>
    </lineage>
</organism>
<feature type="region of interest" description="Disordered" evidence="1">
    <location>
        <begin position="263"/>
        <end position="282"/>
    </location>
</feature>
<dbReference type="RefSeq" id="WP_306272064.1">
    <property type="nucleotide sequence ID" value="NZ_CP130472.1"/>
</dbReference>
<dbReference type="AlphaFoldDB" id="A0AAJ6L4T0"/>
<reference evidence="2 3" key="1">
    <citation type="submission" date="2023-07" db="EMBL/GenBank/DDBJ databases">
        <title>Micromonospora profundi TRM 95458 converts glycerol to a new osmotic compound.</title>
        <authorList>
            <person name="Lu D."/>
        </authorList>
    </citation>
    <scope>NUCLEOTIDE SEQUENCE [LARGE SCALE GENOMIC DNA]</scope>
    <source>
        <strain evidence="2 3">TRM95458</strain>
    </source>
</reference>
<evidence type="ECO:0000313" key="3">
    <source>
        <dbReference type="Proteomes" id="UP001235874"/>
    </source>
</evidence>
<dbReference type="Gene3D" id="2.160.20.80">
    <property type="entry name" value="E3 ubiquitin-protein ligase SopA"/>
    <property type="match status" value="1"/>
</dbReference>
<protein>
    <submittedName>
        <fullName evidence="2">Uncharacterized protein</fullName>
    </submittedName>
</protein>
<dbReference type="KEGG" id="mprn:Q3V37_26785"/>
<evidence type="ECO:0000256" key="1">
    <source>
        <dbReference type="SAM" id="MobiDB-lite"/>
    </source>
</evidence>
<feature type="region of interest" description="Disordered" evidence="1">
    <location>
        <begin position="135"/>
        <end position="159"/>
    </location>
</feature>
<gene>
    <name evidence="2" type="ORF">Q3V37_26785</name>
</gene>
<dbReference type="SUPFAM" id="SSF141571">
    <property type="entry name" value="Pentapeptide repeat-like"/>
    <property type="match status" value="1"/>
</dbReference>